<feature type="transmembrane region" description="Helical" evidence="6">
    <location>
        <begin position="236"/>
        <end position="260"/>
    </location>
</feature>
<feature type="transmembrane region" description="Helical" evidence="6">
    <location>
        <begin position="318"/>
        <end position="341"/>
    </location>
</feature>
<protein>
    <submittedName>
        <fullName evidence="7">Amino acid permease</fullName>
    </submittedName>
</protein>
<reference evidence="7 8" key="1">
    <citation type="submission" date="2021-03" db="EMBL/GenBank/DDBJ databases">
        <title>The complete genome sequence of Acetobacter suratthaniensis TBRC 1719.</title>
        <authorList>
            <person name="Charoenyingcharoen P."/>
            <person name="Yukphan P."/>
        </authorList>
    </citation>
    <scope>NUCLEOTIDE SEQUENCE [LARGE SCALE GENOMIC DNA]</scope>
    <source>
        <strain evidence="7 8">TBRC 1719</strain>
    </source>
</reference>
<dbReference type="Gene3D" id="1.20.1740.10">
    <property type="entry name" value="Amino acid/polyamine transporter I"/>
    <property type="match status" value="1"/>
</dbReference>
<evidence type="ECO:0000256" key="5">
    <source>
        <dbReference type="ARBA" id="ARBA00023136"/>
    </source>
</evidence>
<feature type="transmembrane region" description="Helical" evidence="6">
    <location>
        <begin position="395"/>
        <end position="415"/>
    </location>
</feature>
<name>A0ABS3LIK6_9PROT</name>
<feature type="transmembrane region" description="Helical" evidence="6">
    <location>
        <begin position="170"/>
        <end position="187"/>
    </location>
</feature>
<proteinExistence type="predicted"/>
<keyword evidence="3 6" id="KW-0812">Transmembrane</keyword>
<feature type="transmembrane region" description="Helical" evidence="6">
    <location>
        <begin position="32"/>
        <end position="54"/>
    </location>
</feature>
<sequence length="505" mass="52989">MPSSGLRRKRLEHAARDSAAHALRRTLGPVHLVLLGVGSTVGAGIYVMTGVAAANYAGPAVLLSFILAGVACLFTALSYAELASLMPVAGSAYTYAYVSLGEGAAWVVGWLLLLEYGISCAGVASGLSGYLVSLLHDGGVLVPQALSTTTVQVVQVASAQVVHVGRRFDLPGAVSILLVTAVLLVGVRESFRINAAIVLLKVGVLLLFVGVGLWWVQPALWTPFIPAYEGGLHYGVPGIFRAASLIFFAYVGFEAVSTAAGEARNPRRDVPLGIVGALIVCTVLYMAVAAVLVGLVPWRGLGVADPLAVAVGVMGLPWLALCIKLGAVIGLCSVLLGLLYAQSRIFYTMAQDGLLSTLFCRLHPRFLTPWHGTLVLGAGVAAATAVLPVEMIGDLVSLGTAMAFGVVCLTVIWLRNVEPDLPRAFRVPLGGFHVRGIWIGYVPLLGVLFCLVMIAPLGVDMLLALWAGNPLPVALLAGYALAGWVFYHVYGRHHSRMGQGSSDPR</sequence>
<dbReference type="PIRSF" id="PIRSF006060">
    <property type="entry name" value="AA_transporter"/>
    <property type="match status" value="1"/>
</dbReference>
<keyword evidence="4 6" id="KW-1133">Transmembrane helix</keyword>
<feature type="transmembrane region" description="Helical" evidence="6">
    <location>
        <begin position="436"/>
        <end position="459"/>
    </location>
</feature>
<comment type="subcellular location">
    <subcellularLocation>
        <location evidence="1">Membrane</location>
        <topology evidence="1">Multi-pass membrane protein</topology>
    </subcellularLocation>
</comment>
<dbReference type="PANTHER" id="PTHR43243">
    <property type="entry name" value="INNER MEMBRANE TRANSPORTER YGJI-RELATED"/>
    <property type="match status" value="1"/>
</dbReference>
<feature type="transmembrane region" description="Helical" evidence="6">
    <location>
        <begin position="272"/>
        <end position="298"/>
    </location>
</feature>
<evidence type="ECO:0000256" key="6">
    <source>
        <dbReference type="SAM" id="Phobius"/>
    </source>
</evidence>
<organism evidence="7 8">
    <name type="scientific">Acetobacter suratthaniensis</name>
    <dbReference type="NCBI Taxonomy" id="1502841"/>
    <lineage>
        <taxon>Bacteria</taxon>
        <taxon>Pseudomonadati</taxon>
        <taxon>Pseudomonadota</taxon>
        <taxon>Alphaproteobacteria</taxon>
        <taxon>Acetobacterales</taxon>
        <taxon>Acetobacteraceae</taxon>
        <taxon>Acetobacter</taxon>
    </lineage>
</organism>
<evidence type="ECO:0000313" key="7">
    <source>
        <dbReference type="EMBL" id="MBO1327412.1"/>
    </source>
</evidence>
<evidence type="ECO:0000256" key="2">
    <source>
        <dbReference type="ARBA" id="ARBA00022448"/>
    </source>
</evidence>
<dbReference type="Proteomes" id="UP000664399">
    <property type="component" value="Unassembled WGS sequence"/>
</dbReference>
<dbReference type="Pfam" id="PF13520">
    <property type="entry name" value="AA_permease_2"/>
    <property type="match status" value="1"/>
</dbReference>
<feature type="transmembrane region" description="Helical" evidence="6">
    <location>
        <begin position="194"/>
        <end position="216"/>
    </location>
</feature>
<feature type="transmembrane region" description="Helical" evidence="6">
    <location>
        <begin position="92"/>
        <end position="113"/>
    </location>
</feature>
<comment type="caution">
    <text evidence="7">The sequence shown here is derived from an EMBL/GenBank/DDBJ whole genome shotgun (WGS) entry which is preliminary data.</text>
</comment>
<feature type="transmembrane region" description="Helical" evidence="6">
    <location>
        <begin position="471"/>
        <end position="490"/>
    </location>
</feature>
<keyword evidence="2" id="KW-0813">Transport</keyword>
<keyword evidence="5 6" id="KW-0472">Membrane</keyword>
<dbReference type="PANTHER" id="PTHR43243:SF4">
    <property type="entry name" value="CATIONIC AMINO ACID TRANSPORTER 4"/>
    <property type="match status" value="1"/>
</dbReference>
<evidence type="ECO:0000256" key="4">
    <source>
        <dbReference type="ARBA" id="ARBA00022989"/>
    </source>
</evidence>
<dbReference type="InterPro" id="IPR002293">
    <property type="entry name" value="AA/rel_permease1"/>
</dbReference>
<keyword evidence="8" id="KW-1185">Reference proteome</keyword>
<dbReference type="RefSeq" id="WP_207852467.1">
    <property type="nucleotide sequence ID" value="NZ_JAFVMG010000001.1"/>
</dbReference>
<dbReference type="EMBL" id="JAFVMG010000001">
    <property type="protein sequence ID" value="MBO1327412.1"/>
    <property type="molecule type" value="Genomic_DNA"/>
</dbReference>
<evidence type="ECO:0000256" key="3">
    <source>
        <dbReference type="ARBA" id="ARBA00022692"/>
    </source>
</evidence>
<feature type="transmembrane region" description="Helical" evidence="6">
    <location>
        <begin position="60"/>
        <end position="80"/>
    </location>
</feature>
<evidence type="ECO:0000256" key="1">
    <source>
        <dbReference type="ARBA" id="ARBA00004141"/>
    </source>
</evidence>
<feature type="transmembrane region" description="Helical" evidence="6">
    <location>
        <begin position="370"/>
        <end position="389"/>
    </location>
</feature>
<evidence type="ECO:0000313" key="8">
    <source>
        <dbReference type="Proteomes" id="UP000664399"/>
    </source>
</evidence>
<gene>
    <name evidence="7" type="ORF">J2D75_02835</name>
</gene>
<accession>A0ABS3LIK6</accession>